<dbReference type="RefSeq" id="WP_231954188.1">
    <property type="nucleotide sequence ID" value="NZ_CP036291.1"/>
</dbReference>
<dbReference type="EMBL" id="CP036291">
    <property type="protein sequence ID" value="QDU87554.1"/>
    <property type="molecule type" value="Genomic_DNA"/>
</dbReference>
<dbReference type="Pfam" id="PF20583">
    <property type="entry name" value="DUF6786"/>
    <property type="match status" value="1"/>
</dbReference>
<dbReference type="AlphaFoldDB" id="A0A518D7V3"/>
<dbReference type="Proteomes" id="UP000317429">
    <property type="component" value="Chromosome"/>
</dbReference>
<name>A0A518D7V3_9BACT</name>
<proteinExistence type="predicted"/>
<gene>
    <name evidence="2" type="ORF">Pla175_09190</name>
</gene>
<dbReference type="KEGG" id="pnd:Pla175_09190"/>
<evidence type="ECO:0000256" key="1">
    <source>
        <dbReference type="SAM" id="SignalP"/>
    </source>
</evidence>
<feature type="chain" id="PRO_5022211122" description="Lipoprotein" evidence="1">
    <location>
        <begin position="22"/>
        <end position="400"/>
    </location>
</feature>
<feature type="signal peptide" evidence="1">
    <location>
        <begin position="1"/>
        <end position="21"/>
    </location>
</feature>
<reference evidence="2 3" key="1">
    <citation type="submission" date="2019-02" db="EMBL/GenBank/DDBJ databases">
        <title>Deep-cultivation of Planctomycetes and their phenomic and genomic characterization uncovers novel biology.</title>
        <authorList>
            <person name="Wiegand S."/>
            <person name="Jogler M."/>
            <person name="Boedeker C."/>
            <person name="Pinto D."/>
            <person name="Vollmers J."/>
            <person name="Rivas-Marin E."/>
            <person name="Kohn T."/>
            <person name="Peeters S.H."/>
            <person name="Heuer A."/>
            <person name="Rast P."/>
            <person name="Oberbeckmann S."/>
            <person name="Bunk B."/>
            <person name="Jeske O."/>
            <person name="Meyerdierks A."/>
            <person name="Storesund J.E."/>
            <person name="Kallscheuer N."/>
            <person name="Luecker S."/>
            <person name="Lage O.M."/>
            <person name="Pohl T."/>
            <person name="Merkel B.J."/>
            <person name="Hornburger P."/>
            <person name="Mueller R.-W."/>
            <person name="Bruemmer F."/>
            <person name="Labrenz M."/>
            <person name="Spormann A.M."/>
            <person name="Op den Camp H."/>
            <person name="Overmann J."/>
            <person name="Amann R."/>
            <person name="Jetten M.S.M."/>
            <person name="Mascher T."/>
            <person name="Medema M.H."/>
            <person name="Devos D.P."/>
            <person name="Kaster A.-K."/>
            <person name="Ovreas L."/>
            <person name="Rohde M."/>
            <person name="Galperin M.Y."/>
            <person name="Jogler C."/>
        </authorList>
    </citation>
    <scope>NUCLEOTIDE SEQUENCE [LARGE SCALE GENOMIC DNA]</scope>
    <source>
        <strain evidence="2 3">Pla175</strain>
    </source>
</reference>
<protein>
    <recommendedName>
        <fullName evidence="4">Lipoprotein</fullName>
    </recommendedName>
</protein>
<accession>A0A518D7V3</accession>
<evidence type="ECO:0008006" key="4">
    <source>
        <dbReference type="Google" id="ProtNLM"/>
    </source>
</evidence>
<dbReference type="InterPro" id="IPR046713">
    <property type="entry name" value="DUF6786"/>
</dbReference>
<evidence type="ECO:0000313" key="3">
    <source>
        <dbReference type="Proteomes" id="UP000317429"/>
    </source>
</evidence>
<keyword evidence="1" id="KW-0732">Signal</keyword>
<keyword evidence="3" id="KW-1185">Reference proteome</keyword>
<evidence type="ECO:0000313" key="2">
    <source>
        <dbReference type="EMBL" id="QDU87554.1"/>
    </source>
</evidence>
<sequence length="400" mass="43477" precursor="true">MKRLHPHLLVLTLMTITGAGATGHAATFGDDAAFLRPHTEVVVLKDASGQSQLIVAPAWQGRVMTSTARGAQGDSFGWINRELIASGKVEPHINVFGGEDRFWLGPEGGQFSIFFAEGAPFDLEHWFTPPSLDTEPFEVESKSDEHVTLSRRIDLVNYSGAQFNIDVKREVRLLDAGDALKELGTELPPKVDAVAFESINSIANAGQNAWKKDSGLLSIWVLGMFRASPESAVVIPYQKGSVAERGVVVNDDYFGKVPADRLVVEDDVLFFRADAQKRSKIGLTPSRARPVLGSYDSATHTLTLVQFTLPPDASDYVNSMWELQDEPFSGDAVNSYNDDGNLGSFYELESSSPALALRPGASATHRHRTIHLQGSEEALDPIAQAMLGVGLEAIRNAFAQ</sequence>
<organism evidence="2 3">
    <name type="scientific">Pirellulimonas nuda</name>
    <dbReference type="NCBI Taxonomy" id="2528009"/>
    <lineage>
        <taxon>Bacteria</taxon>
        <taxon>Pseudomonadati</taxon>
        <taxon>Planctomycetota</taxon>
        <taxon>Planctomycetia</taxon>
        <taxon>Pirellulales</taxon>
        <taxon>Lacipirellulaceae</taxon>
        <taxon>Pirellulimonas</taxon>
    </lineage>
</organism>